<dbReference type="InterPro" id="IPR011990">
    <property type="entry name" value="TPR-like_helical_dom_sf"/>
</dbReference>
<evidence type="ECO:0000259" key="3">
    <source>
        <dbReference type="Pfam" id="PF26337"/>
    </source>
</evidence>
<dbReference type="Gene3D" id="3.40.50.2000">
    <property type="entry name" value="Glycogen Phosphorylase B"/>
    <property type="match status" value="2"/>
</dbReference>
<evidence type="ECO:0000256" key="1">
    <source>
        <dbReference type="SAM" id="MobiDB-lite"/>
    </source>
</evidence>
<dbReference type="Pfam" id="PF13176">
    <property type="entry name" value="TPR_7"/>
    <property type="match status" value="1"/>
</dbReference>
<dbReference type="InterPro" id="IPR019734">
    <property type="entry name" value="TPR_rpt"/>
</dbReference>
<proteinExistence type="predicted"/>
<feature type="region of interest" description="Disordered" evidence="1">
    <location>
        <begin position="2352"/>
        <end position="2385"/>
    </location>
</feature>
<dbReference type="RefSeq" id="WP_349243552.1">
    <property type="nucleotide sequence ID" value="NZ_JASCXX010000003.1"/>
</dbReference>
<sequence length="2825" mass="322641">MSFLSYASYKAFLDERIGRLDDPVARNHVSERFSGWHQGYRLHRLLERASELLASERTRPNMLHLGCEADLTLLGHLARRHRFDARRFRGFLVADSLWDRVKPEWFSPFPVYRTGQWQDREGTVVVSLSLDRPFREGRSDRGNDYLECFIDLNRFSVPAAFRREFVDRQVVLYVTYRMIQTLPAISDQIRKSSDMVTALLVDSAPAAAGREFDAVMEEPFFYLWPLLFKHLAADLFHINVGWGTQGLPFMPFVPDSQKAIVDFYDVTTLIPDESMNPRHPEPLALTRASEKYLWKTCNHFVHRCSEETSERLEEKYPHARVASVVEYVKDPVSFQPARKKGDIRLVYGGLLLQDASDVHSVFYSRFRSLVDYFAHGNLHLFVYPSPYLYGFGRPKAVDELVETQGLTNVHPCEPLEEDQWIQEISRYDYGVCIPGDARPCVYPYILPFKVIAYLRAGLPLVVPEDHTFIADLVRKNEIGVVYGYDDADRMADLLNSQDIDRLKSNVLRFRERFRTDRAAQKVMALYNDALGSTRRTAACSAKLAVRRDPKDGAISSWPSLMEKLDRSGFIGADEYNHLLEQEIGRIFTGVALRHATDKFRRWFAAYRDFRCASRVVELVAGLKGAPYHLYLDDPTNLNALAGVVQGLGQAGLAPPVAFIAGQGAEQLRPRLAPHHVVGLGDGVPEGPTVIGLSGKPFSAKGHNVLINDYLERFIDPGRFRAVRQSLDRDAEKETVLYPLYREIHTMAIMARFIRAKDERFRVVSLSPSPLLDADFDAMLVEPFFYLWPLLLRIVDPSVVHLNVGWGIQALALSPFIPDRRRTVIDFYEVLSSLPDAFFEKTHSSAEEVREAERHFVTNYDHVIHLCSDEVSERMRNQYNPAGSIVSVTEYLYEPTYDVPTEKHDDIRIVYGGAMLASNSPDNMYYDAFLKAARHFTRDNLHLHIYNSPYLNGTGENTGLREVIRQHGLTQVYACQPLKLEDFVKTITQYDYGTFLLRAEDMKAGDTYNQYMATKFLMYLRAGLPVIIHAENRFMADLVRRYNIGVVLQDGDLERLPEILNHTDLPSLKKNVIRFRNEFSIEKGGAKVLRMYHDILEQGNRKTHPSESASEREAFEGLISSMARTENRLYYRDQSAQTMTSLAGYARALDPTVIVELGTLAGLSLRTWVTSAQRAKIYAVDLSFDKLRETMNLLPVDLSRVTLLEQDILKTDFSCLWTEQDRVIFFVDAHDLPGVPIMEHVLTTALPALPDGSLVIVDDLWFSEERLTRDNAQAFLDGRVVGEIDELQCFEGHYAPYHEGGSFMGFAEVGPLLEFVNRHGIELRHDVGGKHVSFVWRRACLSHIGEAVAAGPRGYYGSVSYNPLMSVPVSASLAEPMQRIAQDYRQKRIAQAAQGLADLRERHPGEPGLAYGLAVCHARCGQLDQARDMLGRVVHDTNDRRCRRLFDDLVARVGPCDEPQPHIARGSSRNASGLTIFAMPKAFEGHIGTIQRNAIRSWARLDPAPEILLFGDEPGICEMAEEVGARHIPHVDRNEFGTPLVNKLFEAAQAHASHEIMAYVNADMILFREFVDGVRKVRTELDRFLLIGQRWDIPILEEIDFRQPGWQRWLQEQMEEHAMLHAECGLDYFVFPKGLYRQIPPFAVGRIAWDNWLVMAPHRDGVPVVDGTEFITVVHQDHDYGHVAGGRREAWTGAEASRNRVLAGTVDDSAYTSGAHYILRRNGRVVKTPPREPLFGTTAYREYRHAWLTREAQRLMALGRMELAATKWEESLPILERLLIAARRKARSGGTDGKPLAECYVTSCISMAQCYMKQGRYDQVVTSYTRLLETPLFELPQKQRDDIQRVCDQLREHPPQGGRSQGRLSGNRNERYAPARTVERMQRDAATRQGPDQKRLALVVSVPERADDLRRIITDIEDQFDEIRVLLNEYETVPEDLRRFAKVSRIETSARGELFASGVWTLLTPEDEGYVFVLDDDITYPPDYADTMIAKIEEHQRRAVVVVHGMDFCPPFADFVVDRTLYHFESACRRDRTVHAGGVGTLVFHTSTIRPDSRDLCFAVLAAKRKVPIVCIARDDGWLLSKRKRGRQLWHMTSQPDQRNLRNGLFQIHLLPLLNIDARQVSSTDHCFSIFSFTNGRSTFDYSVRSLTDSWDRHETIVVLRDMPFFEAATKCLKDCRTPYFFKVDDDFILHPKAIAYMRKQVLEYPCPEELGIYYCHLWEDWTGRVRQSIKVYRAEALRRIGGFQTNDQGKVDEATKVALERAGFKVVEDPSVVALHACGSWEEQLEYERLWSAMAEVPYQKPTRDAMKTYCGTKSLDTQYAMRLDMLESINRQLGTPFHRFLVEGSTAPQSVASPEDLRRRSDASLSASAVDADDSSESLLHPPFRPHRQRVRDLGLCGAAPVPCESQVDGGRRPRVTVITACRNAARFLPECLDSILPQTLGEWELFLLDDGSTDDTHRIMEEYARRDKRIQVHGFDDNRGPYVRRNFAIERARADFIVIHDADDIMCPTKLETLYNEISSDGNLAMVGSNYRSFIEEYQGPECSESSELPLTHDEILARFRSWQHGMSHGSAMLRRALFREIGPYDENPFAADSFWSAKLALYAESGRPVRVQNVPECLTLVRMHASNHARLLSTLDPRNRRIRYRQYCECKLRRVRDRMKSQPNMDIGRELRQCTCSDFLTRFKAQIIAWENEPLDSRVVPEYLRSAVRLFDLGRYVNCASILNSVESFEPTIADRMAGYDLLRGLAYFALRLERQARLHLDREIRRHDTPAARRFVEDAFESGTAVDVRSWCRDHAERYNMGLEEAGPRKSPQIVPSIGAI</sequence>
<evidence type="ECO:0000313" key="5">
    <source>
        <dbReference type="Proteomes" id="UP001431776"/>
    </source>
</evidence>
<dbReference type="InterPro" id="IPR029044">
    <property type="entry name" value="Nucleotide-diphossugar_trans"/>
</dbReference>
<evidence type="ECO:0000313" key="4">
    <source>
        <dbReference type="EMBL" id="MDI6448143.1"/>
    </source>
</evidence>
<dbReference type="InterPro" id="IPR001173">
    <property type="entry name" value="Glyco_trans_2-like"/>
</dbReference>
<keyword evidence="5" id="KW-1185">Reference proteome</keyword>
<dbReference type="PANTHER" id="PTHR22916:SF3">
    <property type="entry name" value="UDP-GLCNAC:BETAGAL BETA-1,3-N-ACETYLGLUCOSAMINYLTRANSFERASE-LIKE PROTEIN 1"/>
    <property type="match status" value="1"/>
</dbReference>
<dbReference type="EMBL" id="JASCXX010000003">
    <property type="protein sequence ID" value="MDI6448143.1"/>
    <property type="molecule type" value="Genomic_DNA"/>
</dbReference>
<dbReference type="InterPro" id="IPR029063">
    <property type="entry name" value="SAM-dependent_MTases_sf"/>
</dbReference>
<comment type="caution">
    <text evidence="4">The sequence shown here is derived from an EMBL/GenBank/DDBJ whole genome shotgun (WGS) entry which is preliminary data.</text>
</comment>
<organism evidence="4 5">
    <name type="scientific">Anaerobaca lacustris</name>
    <dbReference type="NCBI Taxonomy" id="3044600"/>
    <lineage>
        <taxon>Bacteria</taxon>
        <taxon>Pseudomonadati</taxon>
        <taxon>Planctomycetota</taxon>
        <taxon>Phycisphaerae</taxon>
        <taxon>Sedimentisphaerales</taxon>
        <taxon>Anaerobacaceae</taxon>
        <taxon>Anaerobaca</taxon>
    </lineage>
</organism>
<dbReference type="SUPFAM" id="SSF53448">
    <property type="entry name" value="Nucleotide-diphospho-sugar transferases"/>
    <property type="match status" value="3"/>
</dbReference>
<keyword evidence="4" id="KW-0328">Glycosyltransferase</keyword>
<dbReference type="Proteomes" id="UP001431776">
    <property type="component" value="Unassembled WGS sequence"/>
</dbReference>
<dbReference type="SUPFAM" id="SSF48452">
    <property type="entry name" value="TPR-like"/>
    <property type="match status" value="1"/>
</dbReference>
<gene>
    <name evidence="4" type="ORF">QJ522_03715</name>
</gene>
<feature type="domain" description="Glucosyltransferase 3-like C-terminal" evidence="3">
    <location>
        <begin position="407"/>
        <end position="522"/>
    </location>
</feature>
<dbReference type="Pfam" id="PF00535">
    <property type="entry name" value="Glycos_transf_2"/>
    <property type="match status" value="1"/>
</dbReference>
<dbReference type="Gene3D" id="3.90.550.10">
    <property type="entry name" value="Spore Coat Polysaccharide Biosynthesis Protein SpsA, Chain A"/>
    <property type="match status" value="2"/>
</dbReference>
<keyword evidence="4" id="KW-0808">Transferase</keyword>
<dbReference type="PANTHER" id="PTHR22916">
    <property type="entry name" value="GLYCOSYLTRANSFERASE"/>
    <property type="match status" value="1"/>
</dbReference>
<accession>A0AAW6TXF9</accession>
<dbReference type="Gene3D" id="3.40.50.150">
    <property type="entry name" value="Vaccinia Virus protein VP39"/>
    <property type="match status" value="1"/>
</dbReference>
<dbReference type="GO" id="GO:0016758">
    <property type="term" value="F:hexosyltransferase activity"/>
    <property type="evidence" value="ECO:0007669"/>
    <property type="project" value="UniProtKB-ARBA"/>
</dbReference>
<evidence type="ECO:0000259" key="2">
    <source>
        <dbReference type="Pfam" id="PF00535"/>
    </source>
</evidence>
<dbReference type="Pfam" id="PF26337">
    <property type="entry name" value="Gtf3_C"/>
    <property type="match status" value="1"/>
</dbReference>
<dbReference type="InterPro" id="IPR058592">
    <property type="entry name" value="Gtf3_C"/>
</dbReference>
<dbReference type="EC" id="2.4.-.-" evidence="4"/>
<feature type="region of interest" description="Disordered" evidence="1">
    <location>
        <begin position="1850"/>
        <end position="1871"/>
    </location>
</feature>
<protein>
    <submittedName>
        <fullName evidence="4">Glycosyltransferase</fullName>
        <ecNumber evidence="4">2.4.-.-</ecNumber>
    </submittedName>
</protein>
<reference evidence="4" key="1">
    <citation type="submission" date="2023-05" db="EMBL/GenBank/DDBJ databases">
        <title>Anaerotaeda fermentans gen. nov., sp. nov., a novel anaerobic planctomycete of the new family within the order Sedimentisphaerales isolated from Taman Peninsula, Russia.</title>
        <authorList>
            <person name="Khomyakova M.A."/>
            <person name="Merkel A.Y."/>
            <person name="Slobodkin A.I."/>
        </authorList>
    </citation>
    <scope>NUCLEOTIDE SEQUENCE</scope>
    <source>
        <strain evidence="4">M17dextr</strain>
    </source>
</reference>
<dbReference type="SUPFAM" id="SSF53335">
    <property type="entry name" value="S-adenosyl-L-methionine-dependent methyltransferases"/>
    <property type="match status" value="1"/>
</dbReference>
<dbReference type="Pfam" id="PF14559">
    <property type="entry name" value="TPR_19"/>
    <property type="match status" value="1"/>
</dbReference>
<dbReference type="CDD" id="cd00761">
    <property type="entry name" value="Glyco_tranf_GTA_type"/>
    <property type="match status" value="1"/>
</dbReference>
<feature type="domain" description="Glycosyltransferase 2-like" evidence="2">
    <location>
        <begin position="2418"/>
        <end position="2584"/>
    </location>
</feature>
<name>A0AAW6TXF9_9BACT</name>